<organism evidence="1 2">
    <name type="scientific">Ataeniobius toweri</name>
    <dbReference type="NCBI Taxonomy" id="208326"/>
    <lineage>
        <taxon>Eukaryota</taxon>
        <taxon>Metazoa</taxon>
        <taxon>Chordata</taxon>
        <taxon>Craniata</taxon>
        <taxon>Vertebrata</taxon>
        <taxon>Euteleostomi</taxon>
        <taxon>Actinopterygii</taxon>
        <taxon>Neopterygii</taxon>
        <taxon>Teleostei</taxon>
        <taxon>Neoteleostei</taxon>
        <taxon>Acanthomorphata</taxon>
        <taxon>Ovalentaria</taxon>
        <taxon>Atherinomorphae</taxon>
        <taxon>Cyprinodontiformes</taxon>
        <taxon>Goodeidae</taxon>
        <taxon>Ataeniobius</taxon>
    </lineage>
</organism>
<name>A0ABU7B6G5_9TELE</name>
<proteinExistence type="predicted"/>
<gene>
    <name evidence="1" type="ORF">ATANTOWER_011899</name>
</gene>
<accession>A0ABU7B6G5</accession>
<reference evidence="1 2" key="1">
    <citation type="submission" date="2021-07" db="EMBL/GenBank/DDBJ databases">
        <authorList>
            <person name="Palmer J.M."/>
        </authorList>
    </citation>
    <scope>NUCLEOTIDE SEQUENCE [LARGE SCALE GENOMIC DNA]</scope>
    <source>
        <strain evidence="1 2">AT_MEX2019</strain>
        <tissue evidence="1">Muscle</tissue>
    </source>
</reference>
<sequence>NFWATGSDVNCAREDLCGSGFSVTSVGCSKQDLLAAERFRISSPSALIGSTALRIMTAVVER</sequence>
<evidence type="ECO:0000313" key="1">
    <source>
        <dbReference type="EMBL" id="MED6246026.1"/>
    </source>
</evidence>
<keyword evidence="2" id="KW-1185">Reference proteome</keyword>
<dbReference type="EMBL" id="JAHUTI010041895">
    <property type="protein sequence ID" value="MED6246026.1"/>
    <property type="molecule type" value="Genomic_DNA"/>
</dbReference>
<dbReference type="Proteomes" id="UP001345963">
    <property type="component" value="Unassembled WGS sequence"/>
</dbReference>
<protein>
    <submittedName>
        <fullName evidence="1">Uncharacterized protein</fullName>
    </submittedName>
</protein>
<feature type="non-terminal residue" evidence="1">
    <location>
        <position position="1"/>
    </location>
</feature>
<evidence type="ECO:0000313" key="2">
    <source>
        <dbReference type="Proteomes" id="UP001345963"/>
    </source>
</evidence>
<comment type="caution">
    <text evidence="1">The sequence shown here is derived from an EMBL/GenBank/DDBJ whole genome shotgun (WGS) entry which is preliminary data.</text>
</comment>